<organism evidence="2 3">
    <name type="scientific">Chitinophaga terrae</name>
    <name type="common">ex Kim and Jung 2007</name>
    <dbReference type="NCBI Taxonomy" id="408074"/>
    <lineage>
        <taxon>Bacteria</taxon>
        <taxon>Pseudomonadati</taxon>
        <taxon>Bacteroidota</taxon>
        <taxon>Chitinophagia</taxon>
        <taxon>Chitinophagales</taxon>
        <taxon>Chitinophagaceae</taxon>
        <taxon>Chitinophaga</taxon>
    </lineage>
</organism>
<gene>
    <name evidence="2" type="ORF">SAMN05660909_02808</name>
</gene>
<feature type="domain" description="N-acetyltransferase" evidence="1">
    <location>
        <begin position="6"/>
        <end position="149"/>
    </location>
</feature>
<dbReference type="Pfam" id="PF13673">
    <property type="entry name" value="Acetyltransf_10"/>
    <property type="match status" value="1"/>
</dbReference>
<dbReference type="PROSITE" id="PS51186">
    <property type="entry name" value="GNAT"/>
    <property type="match status" value="1"/>
</dbReference>
<evidence type="ECO:0000313" key="3">
    <source>
        <dbReference type="Proteomes" id="UP000199656"/>
    </source>
</evidence>
<sequence>MNWKIKAFDELTVHELYDILYLRSEVFVVEQNCAYQDPDGADQRALHLTGTDDDGNLLAYTRIFPPGVQYDEASIGRVVTSPGKGRGKGIGRELMQRSIDAVQEYFGDVDIVISAQAHLDRFYTSLGFRQISDIYLEDDIPHIKMKRDH</sequence>
<dbReference type="Gene3D" id="3.40.630.30">
    <property type="match status" value="1"/>
</dbReference>
<evidence type="ECO:0000313" key="2">
    <source>
        <dbReference type="EMBL" id="SEA63890.1"/>
    </source>
</evidence>
<dbReference type="Proteomes" id="UP000199656">
    <property type="component" value="Unassembled WGS sequence"/>
</dbReference>
<keyword evidence="3" id="KW-1185">Reference proteome</keyword>
<dbReference type="GO" id="GO:0016747">
    <property type="term" value="F:acyltransferase activity, transferring groups other than amino-acyl groups"/>
    <property type="evidence" value="ECO:0007669"/>
    <property type="project" value="InterPro"/>
</dbReference>
<protein>
    <submittedName>
        <fullName evidence="2">ElaA protein</fullName>
    </submittedName>
</protein>
<dbReference type="AlphaFoldDB" id="A0A1H4CU02"/>
<accession>A0A1H4CU02</accession>
<evidence type="ECO:0000259" key="1">
    <source>
        <dbReference type="PROSITE" id="PS51186"/>
    </source>
</evidence>
<reference evidence="3" key="1">
    <citation type="submission" date="2016-10" db="EMBL/GenBank/DDBJ databases">
        <authorList>
            <person name="Varghese N."/>
            <person name="Submissions S."/>
        </authorList>
    </citation>
    <scope>NUCLEOTIDE SEQUENCE [LARGE SCALE GENOMIC DNA]</scope>
    <source>
        <strain evidence="3">DSM 23920</strain>
    </source>
</reference>
<dbReference type="EMBL" id="FNRL01000011">
    <property type="protein sequence ID" value="SEA63890.1"/>
    <property type="molecule type" value="Genomic_DNA"/>
</dbReference>
<dbReference type="STRING" id="408074.SAMN05660909_02808"/>
<proteinExistence type="predicted"/>
<dbReference type="OrthoDB" id="9796171at2"/>
<dbReference type="RefSeq" id="WP_089762556.1">
    <property type="nucleotide sequence ID" value="NZ_BKAT01000017.1"/>
</dbReference>
<dbReference type="InterPro" id="IPR016181">
    <property type="entry name" value="Acyl_CoA_acyltransferase"/>
</dbReference>
<dbReference type="InterPro" id="IPR000182">
    <property type="entry name" value="GNAT_dom"/>
</dbReference>
<dbReference type="SUPFAM" id="SSF55729">
    <property type="entry name" value="Acyl-CoA N-acyltransferases (Nat)"/>
    <property type="match status" value="1"/>
</dbReference>
<name>A0A1H4CU02_9BACT</name>